<protein>
    <submittedName>
        <fullName evidence="2">Uncharacterized protein</fullName>
    </submittedName>
</protein>
<dbReference type="AlphaFoldDB" id="A0A0D2F9Q3"/>
<keyword evidence="3" id="KW-1185">Reference proteome</keyword>
<sequence length="140" mass="15788">MTREASSWPPKHAQAVSKSRVTPLSAFTSSASTEGHQRSFVRLGGQLRCQRCLLVSIRHQTLSRLASSPKRCEWNDHFVSTAKPIHEESRLTIFRRNLKPNRITIMCAVVAPSGTYILQMATMSCWPFRLPSAYACRLSL</sequence>
<feature type="region of interest" description="Disordered" evidence="1">
    <location>
        <begin position="1"/>
        <end position="20"/>
    </location>
</feature>
<organism evidence="2 3">
    <name type="scientific">Exophiala xenobiotica</name>
    <dbReference type="NCBI Taxonomy" id="348802"/>
    <lineage>
        <taxon>Eukaryota</taxon>
        <taxon>Fungi</taxon>
        <taxon>Dikarya</taxon>
        <taxon>Ascomycota</taxon>
        <taxon>Pezizomycotina</taxon>
        <taxon>Eurotiomycetes</taxon>
        <taxon>Chaetothyriomycetidae</taxon>
        <taxon>Chaetothyriales</taxon>
        <taxon>Herpotrichiellaceae</taxon>
        <taxon>Exophiala</taxon>
    </lineage>
</organism>
<name>A0A0D2F9Q3_9EURO</name>
<reference evidence="2 3" key="1">
    <citation type="submission" date="2015-01" db="EMBL/GenBank/DDBJ databases">
        <title>The Genome Sequence of Exophiala xenobiotica CBS118157.</title>
        <authorList>
            <consortium name="The Broad Institute Genomics Platform"/>
            <person name="Cuomo C."/>
            <person name="de Hoog S."/>
            <person name="Gorbushina A."/>
            <person name="Stielow B."/>
            <person name="Teixiera M."/>
            <person name="Abouelleil A."/>
            <person name="Chapman S.B."/>
            <person name="Priest M."/>
            <person name="Young S.K."/>
            <person name="Wortman J."/>
            <person name="Nusbaum C."/>
            <person name="Birren B."/>
        </authorList>
    </citation>
    <scope>NUCLEOTIDE SEQUENCE [LARGE SCALE GENOMIC DNA]</scope>
    <source>
        <strain evidence="2 3">CBS 118157</strain>
    </source>
</reference>
<dbReference type="Proteomes" id="UP000054342">
    <property type="component" value="Unassembled WGS sequence"/>
</dbReference>
<dbReference type="HOGENOM" id="CLU_1835214_0_0_1"/>
<proteinExistence type="predicted"/>
<dbReference type="GeneID" id="25327297"/>
<evidence type="ECO:0000313" key="3">
    <source>
        <dbReference type="Proteomes" id="UP000054342"/>
    </source>
</evidence>
<gene>
    <name evidence="2" type="ORF">PV05_05389</name>
</gene>
<accession>A0A0D2F9Q3</accession>
<dbReference type="RefSeq" id="XP_013317338.1">
    <property type="nucleotide sequence ID" value="XM_013461884.1"/>
</dbReference>
<dbReference type="EMBL" id="KN847319">
    <property type="protein sequence ID" value="KIW56754.1"/>
    <property type="molecule type" value="Genomic_DNA"/>
</dbReference>
<evidence type="ECO:0000256" key="1">
    <source>
        <dbReference type="SAM" id="MobiDB-lite"/>
    </source>
</evidence>
<evidence type="ECO:0000313" key="2">
    <source>
        <dbReference type="EMBL" id="KIW56754.1"/>
    </source>
</evidence>